<evidence type="ECO:0000313" key="2">
    <source>
        <dbReference type="Proteomes" id="UP001057402"/>
    </source>
</evidence>
<protein>
    <submittedName>
        <fullName evidence="1">Uncharacterized protein</fullName>
    </submittedName>
</protein>
<accession>A0ACB9QTZ7</accession>
<keyword evidence="2" id="KW-1185">Reference proteome</keyword>
<name>A0ACB9QTZ7_9MYRT</name>
<reference evidence="2" key="1">
    <citation type="journal article" date="2023" name="Front. Plant Sci.">
        <title>Chromosomal-level genome assembly of Melastoma candidum provides insights into trichome evolution.</title>
        <authorList>
            <person name="Zhong Y."/>
            <person name="Wu W."/>
            <person name="Sun C."/>
            <person name="Zou P."/>
            <person name="Liu Y."/>
            <person name="Dai S."/>
            <person name="Zhou R."/>
        </authorList>
    </citation>
    <scope>NUCLEOTIDE SEQUENCE [LARGE SCALE GENOMIC DNA]</scope>
</reference>
<comment type="caution">
    <text evidence="1">The sequence shown here is derived from an EMBL/GenBank/DDBJ whole genome shotgun (WGS) entry which is preliminary data.</text>
</comment>
<gene>
    <name evidence="1" type="ORF">MLD38_018068</name>
</gene>
<sequence>MGKPGKWLKYFLTGRKDKGDKAVKDKEKVAAAGIISQNDCPVTVGNPATPVVYPPMTPREKRRWSFRRSSANSAAPVAVHSGISEAEEVQRKDVRAVTECTVEEAAAVKIQSAFRSYLARKALCALRGLVKLQALVRGHLVRERAKETLRCMQALVTAQARARAQRLHMVDDVVKSYAVRQTNPRKSNQDFKSRNPYQEIDRGTMEENVKIVEMDLGEWKLSANYQNSYLHPNHPQPERMRCPVPRGHFNLGNHQQESPALSAETEVSPRTCSGHFEDESYAVQSSPQCFSAMSNPDPCRIPFSIPRPECAASVSYECPFYPNYMANTESSRAKARSQSAPKQRAPDCFERQTSRRRPSMEGRGGIPKGSSRMQRSSSHVGSAIQGYQYPPPPWSAKQLDRPSASLKGSECGSTTSTNAMTNTNYCRSLVSLDARA</sequence>
<dbReference type="EMBL" id="CM042884">
    <property type="protein sequence ID" value="KAI4369647.1"/>
    <property type="molecule type" value="Genomic_DNA"/>
</dbReference>
<organism evidence="1 2">
    <name type="scientific">Melastoma candidum</name>
    <dbReference type="NCBI Taxonomy" id="119954"/>
    <lineage>
        <taxon>Eukaryota</taxon>
        <taxon>Viridiplantae</taxon>
        <taxon>Streptophyta</taxon>
        <taxon>Embryophyta</taxon>
        <taxon>Tracheophyta</taxon>
        <taxon>Spermatophyta</taxon>
        <taxon>Magnoliopsida</taxon>
        <taxon>eudicotyledons</taxon>
        <taxon>Gunneridae</taxon>
        <taxon>Pentapetalae</taxon>
        <taxon>rosids</taxon>
        <taxon>malvids</taxon>
        <taxon>Myrtales</taxon>
        <taxon>Melastomataceae</taxon>
        <taxon>Melastomatoideae</taxon>
        <taxon>Melastomateae</taxon>
        <taxon>Melastoma</taxon>
    </lineage>
</organism>
<evidence type="ECO:0000313" key="1">
    <source>
        <dbReference type="EMBL" id="KAI4369647.1"/>
    </source>
</evidence>
<dbReference type="Proteomes" id="UP001057402">
    <property type="component" value="Chromosome 5"/>
</dbReference>
<proteinExistence type="predicted"/>